<keyword evidence="1" id="KW-0963">Cytoplasm</keyword>
<evidence type="ECO:0000313" key="8">
    <source>
        <dbReference type="EMBL" id="AXV06589.1"/>
    </source>
</evidence>
<proteinExistence type="predicted"/>
<sequence>MAWAAILGRVPPQTQLTLPDGRTVTLRRHPSRAQPDNLRAWDAADELALAWMAGDTEGLLADDVEAPITPDGMEAAHGRTVLVNDRFGALAVGLADRHPASWADSALTWEVTRANLEANGQDPSAAEIVPASQGLPPVGVAVVKVPRAKAMLEWQLRRIAVAALPGTVVVGAGMTREVHSSTVELFERILGPTVTTRARKKARLLLTRVDLDRVDREVPGTSTHEAHGVTVVAEPGVFGAGGTDDGTELLLANLPAVQGPVDVIDLGCGTGIVGTVIARDNPAARLVFTDVSDLAVSSARRTFERTLSGQEATFHVADGLSACADGSADLVVVNPPFHQGRVVTDDIAWEMFGDARRVLRPGGRIVVVGNRHLAYHAKLKRLYGNVEVLGSDPRFVVMASTRA</sequence>
<dbReference type="PROSITE" id="PS00092">
    <property type="entry name" value="N6_MTASE"/>
    <property type="match status" value="1"/>
</dbReference>
<dbReference type="CDD" id="cd02440">
    <property type="entry name" value="AdoMet_MTases"/>
    <property type="match status" value="1"/>
</dbReference>
<dbReference type="PANTHER" id="PTHR47816">
    <property type="entry name" value="RIBOSOMAL RNA SMALL SUBUNIT METHYLTRANSFERASE C"/>
    <property type="match status" value="1"/>
</dbReference>
<evidence type="ECO:0000259" key="7">
    <source>
        <dbReference type="Pfam" id="PF26049"/>
    </source>
</evidence>
<keyword evidence="3 8" id="KW-0489">Methyltransferase</keyword>
<keyword evidence="4 8" id="KW-0808">Transferase</keyword>
<dbReference type="PANTHER" id="PTHR47816:SF5">
    <property type="entry name" value="RIBOSOMAL RNA LARGE SUBUNIT METHYLTRANSFERASE G"/>
    <property type="match status" value="1"/>
</dbReference>
<protein>
    <submittedName>
        <fullName evidence="8">23S rRNA (Guanine-N-2-)-methyltransferase rlmG</fullName>
    </submittedName>
</protein>
<organism evidence="8 9">
    <name type="scientific">Euzebya pacifica</name>
    <dbReference type="NCBI Taxonomy" id="1608957"/>
    <lineage>
        <taxon>Bacteria</taxon>
        <taxon>Bacillati</taxon>
        <taxon>Actinomycetota</taxon>
        <taxon>Nitriliruptoria</taxon>
        <taxon>Euzebyales</taxon>
    </lineage>
</organism>
<keyword evidence="2" id="KW-0698">rRNA processing</keyword>
<dbReference type="Proteomes" id="UP000264006">
    <property type="component" value="Chromosome"/>
</dbReference>
<dbReference type="Gene3D" id="3.40.50.150">
    <property type="entry name" value="Vaccinia Virus protein VP39"/>
    <property type="match status" value="2"/>
</dbReference>
<evidence type="ECO:0000256" key="4">
    <source>
        <dbReference type="ARBA" id="ARBA00022679"/>
    </source>
</evidence>
<dbReference type="KEGG" id="euz:DVS28_a1904"/>
<dbReference type="GO" id="GO:0005737">
    <property type="term" value="C:cytoplasm"/>
    <property type="evidence" value="ECO:0007669"/>
    <property type="project" value="InterPro"/>
</dbReference>
<dbReference type="InterPro" id="IPR002052">
    <property type="entry name" value="DNA_methylase_N6_adenine_CS"/>
</dbReference>
<name>A0A346XWJ2_9ACTN</name>
<feature type="domain" description="Methyltransferase small" evidence="6">
    <location>
        <begin position="229"/>
        <end position="398"/>
    </location>
</feature>
<dbReference type="EMBL" id="CP031165">
    <property type="protein sequence ID" value="AXV06589.1"/>
    <property type="molecule type" value="Genomic_DNA"/>
</dbReference>
<keyword evidence="5" id="KW-0949">S-adenosyl-L-methionine</keyword>
<keyword evidence="9" id="KW-1185">Reference proteome</keyword>
<feature type="domain" description="RlmG N-terminal" evidence="7">
    <location>
        <begin position="20"/>
        <end position="209"/>
    </location>
</feature>
<gene>
    <name evidence="8" type="ORF">DVS28_a1904</name>
</gene>
<evidence type="ECO:0000313" key="9">
    <source>
        <dbReference type="Proteomes" id="UP000264006"/>
    </source>
</evidence>
<dbReference type="GO" id="GO:0008990">
    <property type="term" value="F:rRNA (guanine-N2-)-methyltransferase activity"/>
    <property type="evidence" value="ECO:0007669"/>
    <property type="project" value="InterPro"/>
</dbReference>
<dbReference type="Pfam" id="PF05175">
    <property type="entry name" value="MTS"/>
    <property type="match status" value="1"/>
</dbReference>
<dbReference type="Pfam" id="PF26049">
    <property type="entry name" value="RLMG_N"/>
    <property type="match status" value="1"/>
</dbReference>
<dbReference type="InterPro" id="IPR017237">
    <property type="entry name" value="RLMG"/>
</dbReference>
<evidence type="ECO:0000256" key="5">
    <source>
        <dbReference type="ARBA" id="ARBA00022691"/>
    </source>
</evidence>
<dbReference type="InterPro" id="IPR029063">
    <property type="entry name" value="SAM-dependent_MTases_sf"/>
</dbReference>
<reference evidence="8 9" key="1">
    <citation type="submission" date="2018-09" db="EMBL/GenBank/DDBJ databases">
        <title>Complete genome sequence of Euzebya sp. DY32-46 isolated from seawater of Pacific Ocean.</title>
        <authorList>
            <person name="Xu L."/>
            <person name="Wu Y.-H."/>
            <person name="Xu X.-W."/>
        </authorList>
    </citation>
    <scope>NUCLEOTIDE SEQUENCE [LARGE SCALE GENOMIC DNA]</scope>
    <source>
        <strain evidence="8 9">DY32-46</strain>
    </source>
</reference>
<dbReference type="InterPro" id="IPR058679">
    <property type="entry name" value="RlmG_N"/>
</dbReference>
<dbReference type="InterPro" id="IPR007848">
    <property type="entry name" value="Small_mtfrase_dom"/>
</dbReference>
<evidence type="ECO:0000256" key="2">
    <source>
        <dbReference type="ARBA" id="ARBA00022552"/>
    </source>
</evidence>
<evidence type="ECO:0000259" key="6">
    <source>
        <dbReference type="Pfam" id="PF05175"/>
    </source>
</evidence>
<dbReference type="PIRSF" id="PIRSF037565">
    <property type="entry name" value="RRNA_m2G_Mtase_RsmD_prd"/>
    <property type="match status" value="1"/>
</dbReference>
<evidence type="ECO:0000256" key="3">
    <source>
        <dbReference type="ARBA" id="ARBA00022603"/>
    </source>
</evidence>
<accession>A0A346XWJ2</accession>
<dbReference type="AlphaFoldDB" id="A0A346XWJ2"/>
<dbReference type="InterPro" id="IPR046977">
    <property type="entry name" value="RsmC/RlmG"/>
</dbReference>
<dbReference type="GO" id="GO:0003676">
    <property type="term" value="F:nucleic acid binding"/>
    <property type="evidence" value="ECO:0007669"/>
    <property type="project" value="InterPro"/>
</dbReference>
<dbReference type="SUPFAM" id="SSF53335">
    <property type="entry name" value="S-adenosyl-L-methionine-dependent methyltransferases"/>
    <property type="match status" value="1"/>
</dbReference>
<evidence type="ECO:0000256" key="1">
    <source>
        <dbReference type="ARBA" id="ARBA00022490"/>
    </source>
</evidence>